<dbReference type="GO" id="GO:0015935">
    <property type="term" value="C:small ribosomal subunit"/>
    <property type="evidence" value="ECO:0007669"/>
    <property type="project" value="InterPro"/>
</dbReference>
<gene>
    <name evidence="10 14" type="primary">rpsD</name>
    <name evidence="14" type="ordered locus">TEPIRE1_0229</name>
</gene>
<dbReference type="SMART" id="SM01390">
    <property type="entry name" value="Ribosomal_S4"/>
    <property type="match status" value="1"/>
</dbReference>
<evidence type="ECO:0000256" key="6">
    <source>
        <dbReference type="ARBA" id="ARBA00022980"/>
    </source>
</evidence>
<dbReference type="Pfam" id="PF01479">
    <property type="entry name" value="S4"/>
    <property type="match status" value="1"/>
</dbReference>
<dbReference type="SUPFAM" id="SSF55174">
    <property type="entry name" value="Alpha-L RNA-binding motif"/>
    <property type="match status" value="1"/>
</dbReference>
<dbReference type="HAMAP" id="MF_01306_B">
    <property type="entry name" value="Ribosomal_uS4_B"/>
    <property type="match status" value="1"/>
</dbReference>
<evidence type="ECO:0000256" key="9">
    <source>
        <dbReference type="ARBA" id="ARBA00035254"/>
    </source>
</evidence>
<evidence type="ECO:0000256" key="5">
    <source>
        <dbReference type="ARBA" id="ARBA00022884"/>
    </source>
</evidence>
<keyword evidence="7 10" id="KW-0687">Ribonucleoprotein</keyword>
<dbReference type="SMART" id="SM00363">
    <property type="entry name" value="S4"/>
    <property type="match status" value="1"/>
</dbReference>
<dbReference type="GO" id="GO:0019843">
    <property type="term" value="F:rRNA binding"/>
    <property type="evidence" value="ECO:0007669"/>
    <property type="project" value="UniProtKB-UniRule"/>
</dbReference>
<keyword evidence="5 10" id="KW-0694">RNA-binding</keyword>
<keyword evidence="15" id="KW-1185">Reference proteome</keyword>
<dbReference type="GO" id="GO:0042274">
    <property type="term" value="P:ribosomal small subunit biogenesis"/>
    <property type="evidence" value="ECO:0007669"/>
    <property type="project" value="TreeGrafter"/>
</dbReference>
<comment type="similarity">
    <text evidence="3 10 11">Belongs to the universal ribosomal protein uS4 family.</text>
</comment>
<dbReference type="InterPro" id="IPR022801">
    <property type="entry name" value="Ribosomal_uS4"/>
</dbReference>
<dbReference type="GO" id="GO:0006412">
    <property type="term" value="P:translation"/>
    <property type="evidence" value="ECO:0007669"/>
    <property type="project" value="UniProtKB-UniRule"/>
</dbReference>
<protein>
    <recommendedName>
        <fullName evidence="9 10">Small ribosomal subunit protein uS4</fullName>
    </recommendedName>
</protein>
<evidence type="ECO:0000256" key="2">
    <source>
        <dbReference type="ARBA" id="ARBA00003866"/>
    </source>
</evidence>
<dbReference type="NCBIfam" id="NF003717">
    <property type="entry name" value="PRK05327.1"/>
    <property type="match status" value="1"/>
</dbReference>
<dbReference type="eggNOG" id="COG0522">
    <property type="taxonomic scope" value="Bacteria"/>
</dbReference>
<dbReference type="FunFam" id="3.10.290.10:FF:000001">
    <property type="entry name" value="30S ribosomal protein S4"/>
    <property type="match status" value="1"/>
</dbReference>
<comment type="function">
    <text evidence="2 10">One of the primary rRNA binding proteins, it binds directly to 16S rRNA where it nucleates assembly of the body of the 30S subunit.</text>
</comment>
<organism evidence="14 15">
    <name type="scientific">Tepidanaerobacter acetatoxydans (strain DSM 21804 / JCM 16047 / Re1)</name>
    <dbReference type="NCBI Taxonomy" id="1209989"/>
    <lineage>
        <taxon>Bacteria</taxon>
        <taxon>Bacillati</taxon>
        <taxon>Bacillota</taxon>
        <taxon>Clostridia</taxon>
        <taxon>Thermosediminibacterales</taxon>
        <taxon>Tepidanaerobacteraceae</taxon>
        <taxon>Tepidanaerobacter</taxon>
    </lineage>
</organism>
<dbReference type="InterPro" id="IPR002942">
    <property type="entry name" value="S4_RNA-bd"/>
</dbReference>
<comment type="subunit">
    <text evidence="8 10">Part of the 30S ribosomal subunit. Contacts protein S5. The interaction surface between S4 and S5 is involved in control of translational fidelity.</text>
</comment>
<name>U4QKJ0_TEPAE</name>
<feature type="domain" description="Small ribosomal subunit protein uS4 N-terminal" evidence="13">
    <location>
        <begin position="22"/>
        <end position="116"/>
    </location>
</feature>
<dbReference type="InterPro" id="IPR001912">
    <property type="entry name" value="Ribosomal_uS4_N"/>
</dbReference>
<dbReference type="InterPro" id="IPR036986">
    <property type="entry name" value="S4_RNA-bd_sf"/>
</dbReference>
<evidence type="ECO:0000256" key="1">
    <source>
        <dbReference type="ARBA" id="ARBA00003004"/>
    </source>
</evidence>
<dbReference type="CDD" id="cd00165">
    <property type="entry name" value="S4"/>
    <property type="match status" value="1"/>
</dbReference>
<dbReference type="GO" id="GO:0003735">
    <property type="term" value="F:structural constituent of ribosome"/>
    <property type="evidence" value="ECO:0007669"/>
    <property type="project" value="InterPro"/>
</dbReference>
<dbReference type="Pfam" id="PF00163">
    <property type="entry name" value="Ribosomal_S4"/>
    <property type="match status" value="1"/>
</dbReference>
<dbReference type="PANTHER" id="PTHR11831:SF4">
    <property type="entry name" value="SMALL RIBOSOMAL SUBUNIT PROTEIN US4M"/>
    <property type="match status" value="1"/>
</dbReference>
<dbReference type="Gene3D" id="1.10.1050.10">
    <property type="entry name" value="Ribosomal Protein S4 Delta 41, Chain A, domain 1"/>
    <property type="match status" value="1"/>
</dbReference>
<evidence type="ECO:0000313" key="14">
    <source>
        <dbReference type="EMBL" id="CDI40327.1"/>
    </source>
</evidence>
<keyword evidence="4 10" id="KW-0699">rRNA-binding</keyword>
<evidence type="ECO:0000256" key="8">
    <source>
        <dbReference type="ARBA" id="ARBA00025813"/>
    </source>
</evidence>
<evidence type="ECO:0000313" key="15">
    <source>
        <dbReference type="Proteomes" id="UP000010802"/>
    </source>
</evidence>
<dbReference type="PANTHER" id="PTHR11831">
    <property type="entry name" value="30S 40S RIBOSOMAL PROTEIN"/>
    <property type="match status" value="1"/>
</dbReference>
<dbReference type="Proteomes" id="UP000010802">
    <property type="component" value="Chromosome"/>
</dbReference>
<accession>U4QKJ0</accession>
<dbReference type="InterPro" id="IPR005709">
    <property type="entry name" value="Ribosomal_uS4_bac-type"/>
</dbReference>
<dbReference type="Gene3D" id="3.10.290.10">
    <property type="entry name" value="RNA-binding S4 domain"/>
    <property type="match status" value="1"/>
</dbReference>
<keyword evidence="6 10" id="KW-0689">Ribosomal protein</keyword>
<dbReference type="HOGENOM" id="CLU_092403_0_1_9"/>
<evidence type="ECO:0000256" key="3">
    <source>
        <dbReference type="ARBA" id="ARBA00007465"/>
    </source>
</evidence>
<feature type="domain" description="RNA-binding S4" evidence="12">
    <location>
        <begin position="117"/>
        <end position="181"/>
    </location>
</feature>
<dbReference type="PROSITE" id="PS00632">
    <property type="entry name" value="RIBOSOMAL_S4"/>
    <property type="match status" value="1"/>
</dbReference>
<dbReference type="AlphaFoldDB" id="U4QKJ0"/>
<dbReference type="EMBL" id="HF563609">
    <property type="protein sequence ID" value="CDI40327.1"/>
    <property type="molecule type" value="Genomic_DNA"/>
</dbReference>
<proteinExistence type="inferred from homology"/>
<dbReference type="NCBIfam" id="TIGR01017">
    <property type="entry name" value="rpsD_bact"/>
    <property type="match status" value="1"/>
</dbReference>
<evidence type="ECO:0000259" key="12">
    <source>
        <dbReference type="SMART" id="SM00363"/>
    </source>
</evidence>
<evidence type="ECO:0000256" key="7">
    <source>
        <dbReference type="ARBA" id="ARBA00023274"/>
    </source>
</evidence>
<evidence type="ECO:0000256" key="4">
    <source>
        <dbReference type="ARBA" id="ARBA00022730"/>
    </source>
</evidence>
<dbReference type="PROSITE" id="PS50889">
    <property type="entry name" value="S4"/>
    <property type="match status" value="1"/>
</dbReference>
<dbReference type="KEGG" id="tae:TepiRe1_0229"/>
<comment type="function">
    <text evidence="1 10">With S5 and S12 plays an important role in translational accuracy.</text>
</comment>
<evidence type="ECO:0000256" key="11">
    <source>
        <dbReference type="RuleBase" id="RU003699"/>
    </source>
</evidence>
<dbReference type="STRING" id="1209989.TepRe1_0216"/>
<evidence type="ECO:0000256" key="10">
    <source>
        <dbReference type="HAMAP-Rule" id="MF_01306"/>
    </source>
</evidence>
<reference evidence="15" key="1">
    <citation type="journal article" date="2013" name="Genome Announc.">
        <title>First genome sequence of a syntrophic acetate-oxidizing bacterium, Tepidanaerobacter acetatoxydans strain Re1.</title>
        <authorList>
            <person name="Manzoor S."/>
            <person name="Bongcam-Rudloff E."/>
            <person name="Schnurer A."/>
            <person name="Muller B."/>
        </authorList>
    </citation>
    <scope>NUCLEOTIDE SEQUENCE [LARGE SCALE GENOMIC DNA]</scope>
    <source>
        <strain evidence="15">Re1</strain>
    </source>
</reference>
<dbReference type="FunFam" id="1.10.1050.10:FF:000001">
    <property type="entry name" value="30S ribosomal protein S4"/>
    <property type="match status" value="1"/>
</dbReference>
<sequence length="227" mass="26503">MAAGHLREEGFNIWRCINEMARYKDAVCRLCRREGMKLYLKGDRCYSPKCAIDRRGYAPGQHGQLRRKPSEYGLQLREKQKARRIYGVLERQFRNYYEKAVSQKGVTGENLLRLLETRLDNVVFRMGFASSRPQARQLVRYGHVQVNGKRVTIPSYQVKEKDVVAIRENSRSLNFFKEVSEQGASKVVPEWLSVNFETLTGEIVYLPKREDIDVPIQEHLIVELYSK</sequence>
<dbReference type="InterPro" id="IPR018079">
    <property type="entry name" value="Ribosomal_uS4_CS"/>
</dbReference>
<evidence type="ECO:0000259" key="13">
    <source>
        <dbReference type="SMART" id="SM01390"/>
    </source>
</evidence>